<sequence length="76" mass="9023">MELTGPPWMLLLLLVPVAVGWCIAGRWFLRWAGILLRWIRSWPSKWRAWARTWLLKDDDNGLAAGDDRRREPDRTH</sequence>
<feature type="transmembrane region" description="Helical" evidence="1">
    <location>
        <begin position="6"/>
        <end position="29"/>
    </location>
</feature>
<comment type="caution">
    <text evidence="2">The sequence shown here is derived from an EMBL/GenBank/DDBJ whole genome shotgun (WGS) entry which is preliminary data.</text>
</comment>
<evidence type="ECO:0000256" key="1">
    <source>
        <dbReference type="SAM" id="Phobius"/>
    </source>
</evidence>
<accession>A0A505DMA2</accession>
<keyword evidence="3" id="KW-1185">Reference proteome</keyword>
<protein>
    <submittedName>
        <fullName evidence="2">Uncharacterized protein</fullName>
    </submittedName>
</protein>
<dbReference type="AlphaFoldDB" id="A0A505DMA2"/>
<organism evidence="2 3">
    <name type="scientific">Streptomyces sporangiiformans</name>
    <dbReference type="NCBI Taxonomy" id="2315329"/>
    <lineage>
        <taxon>Bacteria</taxon>
        <taxon>Bacillati</taxon>
        <taxon>Actinomycetota</taxon>
        <taxon>Actinomycetes</taxon>
        <taxon>Kitasatosporales</taxon>
        <taxon>Streptomycetaceae</taxon>
        <taxon>Streptomyces</taxon>
    </lineage>
</organism>
<dbReference type="RefSeq" id="WP_140935873.1">
    <property type="nucleotide sequence ID" value="NZ_QXMJ01000102.1"/>
</dbReference>
<gene>
    <name evidence="2" type="ORF">FGD71_012080</name>
</gene>
<name>A0A505DMA2_9ACTN</name>
<keyword evidence="1" id="KW-1133">Transmembrane helix</keyword>
<evidence type="ECO:0000313" key="2">
    <source>
        <dbReference type="EMBL" id="TPQ22006.1"/>
    </source>
</evidence>
<reference evidence="2 3" key="1">
    <citation type="submission" date="2019-06" db="EMBL/GenBank/DDBJ databases">
        <title>Streptomyces sporangiiformans sp. nov., a novel actinomycete isolated from soil in Mount Song.</title>
        <authorList>
            <person name="Han L."/>
        </authorList>
    </citation>
    <scope>NUCLEOTIDE SEQUENCE [LARGE SCALE GENOMIC DNA]</scope>
    <source>
        <strain evidence="2 3">NEAU-SSA 1</strain>
    </source>
</reference>
<dbReference type="Proteomes" id="UP000317378">
    <property type="component" value="Unassembled WGS sequence"/>
</dbReference>
<dbReference type="EMBL" id="VCHX02000102">
    <property type="protein sequence ID" value="TPQ22006.1"/>
    <property type="molecule type" value="Genomic_DNA"/>
</dbReference>
<keyword evidence="1" id="KW-0472">Membrane</keyword>
<keyword evidence="1" id="KW-0812">Transmembrane</keyword>
<proteinExistence type="predicted"/>
<evidence type="ECO:0000313" key="3">
    <source>
        <dbReference type="Proteomes" id="UP000317378"/>
    </source>
</evidence>